<evidence type="ECO:0000313" key="3">
    <source>
        <dbReference type="Proteomes" id="UP000078463"/>
    </source>
</evidence>
<accession>A0A191UG54</accession>
<dbReference type="InterPro" id="IPR041535">
    <property type="entry name" value="VbhA"/>
</dbReference>
<dbReference type="CDD" id="cd11586">
    <property type="entry name" value="VbhA_like"/>
    <property type="match status" value="1"/>
</dbReference>
<dbReference type="AlphaFoldDB" id="A0A191UG54"/>
<dbReference type="Pfam" id="PF18495">
    <property type="entry name" value="VbhA"/>
    <property type="match status" value="1"/>
</dbReference>
<dbReference type="OrthoDB" id="9133451at2"/>
<sequence length="65" mass="7310">MPTKFANQSQARQYNVSNAVASARIEGIVPTKQLEQNLTDYVAGKKSIAQILEETKQRYVTLRRG</sequence>
<evidence type="ECO:0000259" key="1">
    <source>
        <dbReference type="Pfam" id="PF18495"/>
    </source>
</evidence>
<dbReference type="InterPro" id="IPR033788">
    <property type="entry name" value="VbhA-like"/>
</dbReference>
<dbReference type="InterPro" id="IPR043038">
    <property type="entry name" value="VbhA_sf"/>
</dbReference>
<organism evidence="2 3">
    <name type="scientific">Polynucleobacter wuianus</name>
    <dbReference type="NCBI Taxonomy" id="1743168"/>
    <lineage>
        <taxon>Bacteria</taxon>
        <taxon>Pseudomonadati</taxon>
        <taxon>Pseudomonadota</taxon>
        <taxon>Betaproteobacteria</taxon>
        <taxon>Burkholderiales</taxon>
        <taxon>Burkholderiaceae</taxon>
        <taxon>Polynucleobacter</taxon>
    </lineage>
</organism>
<feature type="domain" description="Antitoxin VbhA" evidence="1">
    <location>
        <begin position="12"/>
        <end position="58"/>
    </location>
</feature>
<keyword evidence="3" id="KW-1185">Reference proteome</keyword>
<dbReference type="RefSeq" id="WP_068948940.1">
    <property type="nucleotide sequence ID" value="NZ_CP015922.1"/>
</dbReference>
<dbReference type="EMBL" id="CP015922">
    <property type="protein sequence ID" value="ANI99932.1"/>
    <property type="molecule type" value="Genomic_DNA"/>
</dbReference>
<proteinExistence type="predicted"/>
<name>A0A191UG54_9BURK</name>
<protein>
    <recommendedName>
        <fullName evidence="1">Antitoxin VbhA domain-containing protein</fullName>
    </recommendedName>
</protein>
<dbReference type="Gene3D" id="1.10.8.1050">
    <property type="entry name" value="Antitoxin VbhA-like"/>
    <property type="match status" value="1"/>
</dbReference>
<gene>
    <name evidence="2" type="ORF">A8O14_07530</name>
</gene>
<evidence type="ECO:0000313" key="2">
    <source>
        <dbReference type="EMBL" id="ANI99932.1"/>
    </source>
</evidence>
<reference evidence="3" key="1">
    <citation type="submission" date="2016-05" db="EMBL/GenBank/DDBJ databases">
        <title>Polynucleobacter sp. QLW-P1FAT50C-4 genome.</title>
        <authorList>
            <person name="Hahn M.W."/>
        </authorList>
    </citation>
    <scope>NUCLEOTIDE SEQUENCE [LARGE SCALE GENOMIC DNA]</scope>
    <source>
        <strain evidence="3">QLW-P1FAT50C-4</strain>
    </source>
</reference>
<dbReference type="KEGG" id="pwu:A8O14_07530"/>
<dbReference type="Proteomes" id="UP000078463">
    <property type="component" value="Chromosome"/>
</dbReference>